<reference evidence="1" key="1">
    <citation type="submission" date="2024-09" db="EMBL/GenBank/DDBJ databases">
        <title>Black Yeasts Isolated from many extreme environments.</title>
        <authorList>
            <person name="Coleine C."/>
            <person name="Stajich J.E."/>
            <person name="Selbmann L."/>
        </authorList>
    </citation>
    <scope>NUCLEOTIDE SEQUENCE</scope>
    <source>
        <strain evidence="1">CCFEE 5737</strain>
    </source>
</reference>
<gene>
    <name evidence="1" type="ORF">LTS18_012552</name>
</gene>
<protein>
    <submittedName>
        <fullName evidence="1">Uncharacterized protein</fullName>
    </submittedName>
</protein>
<organism evidence="1 2">
    <name type="scientific">Coniosporium uncinatum</name>
    <dbReference type="NCBI Taxonomy" id="93489"/>
    <lineage>
        <taxon>Eukaryota</taxon>
        <taxon>Fungi</taxon>
        <taxon>Dikarya</taxon>
        <taxon>Ascomycota</taxon>
        <taxon>Pezizomycotina</taxon>
        <taxon>Dothideomycetes</taxon>
        <taxon>Dothideomycetes incertae sedis</taxon>
        <taxon>Coniosporium</taxon>
    </lineage>
</organism>
<dbReference type="EMBL" id="JAWDJW010003771">
    <property type="protein sequence ID" value="KAK3076607.1"/>
    <property type="molecule type" value="Genomic_DNA"/>
</dbReference>
<evidence type="ECO:0000313" key="1">
    <source>
        <dbReference type="EMBL" id="KAK3076607.1"/>
    </source>
</evidence>
<name>A0ACC3DJ75_9PEZI</name>
<evidence type="ECO:0000313" key="2">
    <source>
        <dbReference type="Proteomes" id="UP001186974"/>
    </source>
</evidence>
<keyword evidence="2" id="KW-1185">Reference proteome</keyword>
<sequence length="109" mass="11578">MQFTLTSFLLTLLAILTMAAAVQAPQKSVIISYPEGTPMNVMEQAKKYIKEAGGAITHEYNIIMGFAATGPAAAFDMVTAMGTKYNMEIEEDQVVSAYDGSSTGGMGIN</sequence>
<comment type="caution">
    <text evidence="1">The sequence shown here is derived from an EMBL/GenBank/DDBJ whole genome shotgun (WGS) entry which is preliminary data.</text>
</comment>
<dbReference type="Proteomes" id="UP001186974">
    <property type="component" value="Unassembled WGS sequence"/>
</dbReference>
<proteinExistence type="predicted"/>
<accession>A0ACC3DJ75</accession>